<dbReference type="InterPro" id="IPR008219">
    <property type="entry name" value="PRODH_bac_arc"/>
</dbReference>
<dbReference type="Gene3D" id="3.20.20.220">
    <property type="match status" value="1"/>
</dbReference>
<keyword evidence="4" id="KW-0285">Flavoprotein</keyword>
<accession>A0ABQ4N904</accession>
<keyword evidence="12" id="KW-1185">Reference proteome</keyword>
<keyword evidence="7" id="KW-0560">Oxidoreductase</keyword>
<dbReference type="Pfam" id="PF01619">
    <property type="entry name" value="Pro_dh"/>
    <property type="match status" value="1"/>
</dbReference>
<comment type="caution">
    <text evidence="11">The sequence shown here is derived from an EMBL/GenBank/DDBJ whole genome shotgun (WGS) entry which is preliminary data.</text>
</comment>
<evidence type="ECO:0000256" key="5">
    <source>
        <dbReference type="ARBA" id="ARBA00022741"/>
    </source>
</evidence>
<proteinExistence type="predicted"/>
<keyword evidence="8" id="KW-0642">Proline metabolism</keyword>
<comment type="catalytic activity">
    <reaction evidence="9">
        <text>L-proline + a quinone = (S)-1-pyrroline-5-carboxylate + a quinol + H(+)</text>
        <dbReference type="Rhea" id="RHEA:23784"/>
        <dbReference type="ChEBI" id="CHEBI:15378"/>
        <dbReference type="ChEBI" id="CHEBI:17388"/>
        <dbReference type="ChEBI" id="CHEBI:24646"/>
        <dbReference type="ChEBI" id="CHEBI:60039"/>
        <dbReference type="ChEBI" id="CHEBI:132124"/>
        <dbReference type="EC" id="1.5.5.2"/>
    </reaction>
</comment>
<evidence type="ECO:0000256" key="3">
    <source>
        <dbReference type="ARBA" id="ARBA00012695"/>
    </source>
</evidence>
<dbReference type="InterPro" id="IPR002872">
    <property type="entry name" value="Proline_DH_dom"/>
</dbReference>
<comment type="pathway">
    <text evidence="2">Amino-acid degradation; L-proline degradation into L-glutamate; L-glutamate from L-proline: step 1/2.</text>
</comment>
<reference evidence="11 12" key="1">
    <citation type="submission" date="2021-04" db="EMBL/GenBank/DDBJ databases">
        <title>Draft genome sequence of Paenibacillus cisolokensis, LC2-13A.</title>
        <authorList>
            <person name="Uke A."/>
            <person name="Chhe C."/>
            <person name="Baramee S."/>
            <person name="Kosugi A."/>
        </authorList>
    </citation>
    <scope>NUCLEOTIDE SEQUENCE [LARGE SCALE GENOMIC DNA]</scope>
    <source>
        <strain evidence="11 12">LC2-13A</strain>
    </source>
</reference>
<evidence type="ECO:0000256" key="6">
    <source>
        <dbReference type="ARBA" id="ARBA00022827"/>
    </source>
</evidence>
<dbReference type="Proteomes" id="UP000680304">
    <property type="component" value="Unassembled WGS sequence"/>
</dbReference>
<evidence type="ECO:0000256" key="1">
    <source>
        <dbReference type="ARBA" id="ARBA00001974"/>
    </source>
</evidence>
<comment type="cofactor">
    <cofactor evidence="1">
        <name>FAD</name>
        <dbReference type="ChEBI" id="CHEBI:57692"/>
    </cofactor>
</comment>
<evidence type="ECO:0000256" key="2">
    <source>
        <dbReference type="ARBA" id="ARBA00004739"/>
    </source>
</evidence>
<feature type="domain" description="Proline dehydrogenase" evidence="10">
    <location>
        <begin position="46"/>
        <end position="302"/>
    </location>
</feature>
<dbReference type="EMBL" id="BOVJ01000104">
    <property type="protein sequence ID" value="GIQ64725.1"/>
    <property type="molecule type" value="Genomic_DNA"/>
</dbReference>
<gene>
    <name evidence="11" type="primary">putA</name>
    <name evidence="11" type="ORF">PACILC2_32930</name>
</gene>
<dbReference type="PANTHER" id="PTHR13914">
    <property type="entry name" value="PROLINE OXIDASE"/>
    <property type="match status" value="1"/>
</dbReference>
<dbReference type="EC" id="1.5.5.2" evidence="3"/>
<evidence type="ECO:0000259" key="10">
    <source>
        <dbReference type="Pfam" id="PF01619"/>
    </source>
</evidence>
<dbReference type="PANTHER" id="PTHR13914:SF0">
    <property type="entry name" value="PROLINE DEHYDROGENASE 1, MITOCHONDRIAL"/>
    <property type="match status" value="1"/>
</dbReference>
<protein>
    <recommendedName>
        <fullName evidence="3">proline dehydrogenase</fullName>
        <ecNumber evidence="3">1.5.5.2</ecNumber>
    </recommendedName>
</protein>
<evidence type="ECO:0000256" key="9">
    <source>
        <dbReference type="ARBA" id="ARBA00048779"/>
    </source>
</evidence>
<name>A0ABQ4N904_9BACL</name>
<evidence type="ECO:0000256" key="7">
    <source>
        <dbReference type="ARBA" id="ARBA00023002"/>
    </source>
</evidence>
<evidence type="ECO:0000256" key="8">
    <source>
        <dbReference type="ARBA" id="ARBA00023062"/>
    </source>
</evidence>
<evidence type="ECO:0000313" key="12">
    <source>
        <dbReference type="Proteomes" id="UP000680304"/>
    </source>
</evidence>
<dbReference type="InterPro" id="IPR015659">
    <property type="entry name" value="Proline_oxidase"/>
</dbReference>
<dbReference type="SUPFAM" id="SSF51730">
    <property type="entry name" value="FAD-linked oxidoreductase"/>
    <property type="match status" value="1"/>
</dbReference>
<evidence type="ECO:0000256" key="4">
    <source>
        <dbReference type="ARBA" id="ARBA00022630"/>
    </source>
</evidence>
<dbReference type="RefSeq" id="WP_213529282.1">
    <property type="nucleotide sequence ID" value="NZ_BOVJ01000104.1"/>
</dbReference>
<evidence type="ECO:0000313" key="11">
    <source>
        <dbReference type="EMBL" id="GIQ64725.1"/>
    </source>
</evidence>
<organism evidence="11 12">
    <name type="scientific">Paenibacillus cisolokensis</name>
    <dbReference type="NCBI Taxonomy" id="1658519"/>
    <lineage>
        <taxon>Bacteria</taxon>
        <taxon>Bacillati</taxon>
        <taxon>Bacillota</taxon>
        <taxon>Bacilli</taxon>
        <taxon>Bacillales</taxon>
        <taxon>Paenibacillaceae</taxon>
        <taxon>Paenibacillus</taxon>
    </lineage>
</organism>
<keyword evidence="5" id="KW-0547">Nucleotide-binding</keyword>
<sequence length="310" mass="35059">MDWGTRLFRSMLLGLAGNRLAESLSNRYGMKLGAGRFVAGETLEEALEKIKALNAKGIAVTVDHLGESVRDPAEADNYRNEYLRLVDAIAREGVTGNVSLKPTQMGLSLDRGACLGRIRAIAEAASRHGMFVRLDMENSPYTAATIDLVRALRREGLPNVGTVIQAYLYRSGKDVVELTAEGVNLRLVKGAYKEPPRIAFPNRRDVDANFRQLIGTRLDSGVYTAVATHDADIIDWTKWYAKRKRIPRDRFEFQMLYGIRTPLQEELAREGYTVRSYVPYGRMWYPYFVRRLAERPANVGFIVRNLLARR</sequence>
<dbReference type="InterPro" id="IPR029041">
    <property type="entry name" value="FAD-linked_oxidoreductase-like"/>
</dbReference>
<keyword evidence="6" id="KW-0274">FAD</keyword>
<dbReference type="PIRSF" id="PIRSF000196">
    <property type="entry name" value="Pro_dehydrog"/>
    <property type="match status" value="1"/>
</dbReference>